<protein>
    <submittedName>
        <fullName evidence="2">Uncharacterized protein</fullName>
    </submittedName>
</protein>
<dbReference type="eggNOG" id="ENOG50318GF">
    <property type="taxonomic scope" value="Bacteria"/>
</dbReference>
<sequence>MCNNAHEMCAEDCALHKSCISNKVQSFGLKEKFFWHGSCFKDGMQTVATFSLLILIAALLRRSLLTPPDATPGIRDGDDETDDGFKTLVPVVVRASSPHSTRRPKSGAKRF</sequence>
<keyword evidence="1" id="KW-1133">Transmembrane helix</keyword>
<evidence type="ECO:0000313" key="2">
    <source>
        <dbReference type="EMBL" id="ADU61222.1"/>
    </source>
</evidence>
<proteinExistence type="predicted"/>
<gene>
    <name evidence="2" type="ordered locus">Daes_0195</name>
</gene>
<keyword evidence="1" id="KW-0472">Membrane</keyword>
<organism evidence="2 3">
    <name type="scientific">Pseudodesulfovibrio aespoeensis (strain ATCC 700646 / DSM 10631 / Aspo-2)</name>
    <name type="common">Desulfovibrio aespoeensis</name>
    <dbReference type="NCBI Taxonomy" id="643562"/>
    <lineage>
        <taxon>Bacteria</taxon>
        <taxon>Pseudomonadati</taxon>
        <taxon>Thermodesulfobacteriota</taxon>
        <taxon>Desulfovibrionia</taxon>
        <taxon>Desulfovibrionales</taxon>
        <taxon>Desulfovibrionaceae</taxon>
    </lineage>
</organism>
<evidence type="ECO:0000313" key="3">
    <source>
        <dbReference type="Proteomes" id="UP000002191"/>
    </source>
</evidence>
<keyword evidence="1" id="KW-0812">Transmembrane</keyword>
<keyword evidence="3" id="KW-1185">Reference proteome</keyword>
<dbReference type="EMBL" id="CP002431">
    <property type="protein sequence ID" value="ADU61222.1"/>
    <property type="molecule type" value="Genomic_DNA"/>
</dbReference>
<feature type="transmembrane region" description="Helical" evidence="1">
    <location>
        <begin position="43"/>
        <end position="60"/>
    </location>
</feature>
<evidence type="ECO:0000256" key="1">
    <source>
        <dbReference type="SAM" id="Phobius"/>
    </source>
</evidence>
<dbReference type="AlphaFoldDB" id="E6VV71"/>
<dbReference type="KEGG" id="das:Daes_0195"/>
<reference evidence="2 3" key="2">
    <citation type="journal article" date="2014" name="Genome Announc.">
        <title>Complete Genome Sequence of the Subsurface, Mesophilic Sulfate-Reducing Bacterium Desulfovibrio aespoeensis Aspo-2.</title>
        <authorList>
            <person name="Pedersen K."/>
            <person name="Bengtsson A."/>
            <person name="Edlund J."/>
            <person name="Rabe L."/>
            <person name="Hazen T."/>
            <person name="Chakraborty R."/>
            <person name="Goodwin L."/>
            <person name="Shapiro N."/>
        </authorList>
    </citation>
    <scope>NUCLEOTIDE SEQUENCE [LARGE SCALE GENOMIC DNA]</scope>
    <source>
        <strain evidence="3">ATCC 700646 / DSM 10631 / Aspo-2</strain>
    </source>
</reference>
<dbReference type="Proteomes" id="UP000002191">
    <property type="component" value="Chromosome"/>
</dbReference>
<reference evidence="3" key="1">
    <citation type="submission" date="2010-12" db="EMBL/GenBank/DDBJ databases">
        <title>Complete sequence of Desulfovibrio aespoeensis Aspo-2.</title>
        <authorList>
            <consortium name="US DOE Joint Genome Institute"/>
            <person name="Lucas S."/>
            <person name="Copeland A."/>
            <person name="Lapidus A."/>
            <person name="Cheng J.-F."/>
            <person name="Goodwin L."/>
            <person name="Pitluck S."/>
            <person name="Chertkov O."/>
            <person name="Misra M."/>
            <person name="Detter J.C."/>
            <person name="Han C."/>
            <person name="Tapia R."/>
            <person name="Land M."/>
            <person name="Hauser L."/>
            <person name="Kyrpides N."/>
            <person name="Ivanova N."/>
            <person name="Ovchinnikova G."/>
            <person name="Pedersen K."/>
            <person name="Jagevall S."/>
            <person name="Hazen T."/>
            <person name="Woyke T."/>
        </authorList>
    </citation>
    <scope>NUCLEOTIDE SEQUENCE [LARGE SCALE GENOMIC DNA]</scope>
    <source>
        <strain evidence="3">ATCC 700646 / DSM 10631 / Aspo-2</strain>
    </source>
</reference>
<name>E6VV71_PSEA9</name>
<dbReference type="STRING" id="643562.Daes_0195"/>
<dbReference type="HOGENOM" id="CLU_2154257_0_0_7"/>
<accession>E6VV71</accession>